<comment type="similarity">
    <text evidence="1">Belongs to the ATP-dependent AMP-binding enzyme family.</text>
</comment>
<dbReference type="SUPFAM" id="SSF56801">
    <property type="entry name" value="Acetyl-CoA synthetase-like"/>
    <property type="match status" value="1"/>
</dbReference>
<organism evidence="4 5">
    <name type="scientific">Nocardia cerradoensis</name>
    <dbReference type="NCBI Taxonomy" id="85688"/>
    <lineage>
        <taxon>Bacteria</taxon>
        <taxon>Bacillati</taxon>
        <taxon>Actinomycetota</taxon>
        <taxon>Actinomycetes</taxon>
        <taxon>Mycobacteriales</taxon>
        <taxon>Nocardiaceae</taxon>
        <taxon>Nocardia</taxon>
    </lineage>
</organism>
<dbReference type="InterPro" id="IPR025110">
    <property type="entry name" value="AMP-bd_C"/>
</dbReference>
<proteinExistence type="inferred from homology"/>
<dbReference type="EMBL" id="NGAF01000001">
    <property type="protein sequence ID" value="OXR46991.1"/>
    <property type="molecule type" value="Genomic_DNA"/>
</dbReference>
<dbReference type="Pfam" id="PF13193">
    <property type="entry name" value="AMP-binding_C"/>
    <property type="match status" value="1"/>
</dbReference>
<dbReference type="FunFam" id="3.30.300.30:FF:000008">
    <property type="entry name" value="2,3-dihydroxybenzoate-AMP ligase"/>
    <property type="match status" value="1"/>
</dbReference>
<name>A0A231HDJ5_9NOCA</name>
<protein>
    <submittedName>
        <fullName evidence="4">Long-chain-fatty-acid--CoA ligase FadD13</fullName>
        <ecNumber evidence="4">6.2.1.3</ecNumber>
    </submittedName>
</protein>
<reference evidence="4 5" key="1">
    <citation type="submission" date="2017-07" db="EMBL/GenBank/DDBJ databases">
        <title>First draft Genome Sequence of Nocardia cerradoensis isolated from human infection.</title>
        <authorList>
            <person name="Carrasco G."/>
        </authorList>
    </citation>
    <scope>NUCLEOTIDE SEQUENCE [LARGE SCALE GENOMIC DNA]</scope>
    <source>
        <strain evidence="4 5">CNM20130759</strain>
    </source>
</reference>
<keyword evidence="2 4" id="KW-0436">Ligase</keyword>
<evidence type="ECO:0000256" key="1">
    <source>
        <dbReference type="ARBA" id="ARBA00006432"/>
    </source>
</evidence>
<comment type="caution">
    <text evidence="4">The sequence shown here is derived from an EMBL/GenBank/DDBJ whole genome shotgun (WGS) entry which is preliminary data.</text>
</comment>
<keyword evidence="5" id="KW-1185">Reference proteome</keyword>
<sequence>MIITGGENVYPAEVEEALFDHPAVAEVAVIGTPDEKWGEAICAVVVPRPGATVDLEELRSHAAERIGRYKLPRRLELLNCLPRNAAGKVLKTELRRRYNTLS</sequence>
<dbReference type="AlphaFoldDB" id="A0A231HDJ5"/>
<dbReference type="Proteomes" id="UP000215506">
    <property type="component" value="Unassembled WGS sequence"/>
</dbReference>
<feature type="domain" description="AMP-binding enzyme C-terminal" evidence="3">
    <location>
        <begin position="13"/>
        <end position="88"/>
    </location>
</feature>
<evidence type="ECO:0000256" key="2">
    <source>
        <dbReference type="ARBA" id="ARBA00022598"/>
    </source>
</evidence>
<dbReference type="InterPro" id="IPR045851">
    <property type="entry name" value="AMP-bd_C_sf"/>
</dbReference>
<evidence type="ECO:0000313" key="5">
    <source>
        <dbReference type="Proteomes" id="UP000215506"/>
    </source>
</evidence>
<dbReference type="Gene3D" id="3.30.300.30">
    <property type="match status" value="1"/>
</dbReference>
<dbReference type="EC" id="6.2.1.3" evidence="4"/>
<dbReference type="RefSeq" id="WP_094024037.1">
    <property type="nucleotide sequence ID" value="NZ_NGAF01000001.1"/>
</dbReference>
<dbReference type="GO" id="GO:0031956">
    <property type="term" value="F:medium-chain fatty acid-CoA ligase activity"/>
    <property type="evidence" value="ECO:0007669"/>
    <property type="project" value="TreeGrafter"/>
</dbReference>
<gene>
    <name evidence="4" type="ORF">B7C42_00107</name>
</gene>
<accession>A0A231HDJ5</accession>
<dbReference type="PANTHER" id="PTHR43201:SF5">
    <property type="entry name" value="MEDIUM-CHAIN ACYL-COA LIGASE ACSF2, MITOCHONDRIAL"/>
    <property type="match status" value="1"/>
</dbReference>
<evidence type="ECO:0000259" key="3">
    <source>
        <dbReference type="Pfam" id="PF13193"/>
    </source>
</evidence>
<dbReference type="PANTHER" id="PTHR43201">
    <property type="entry name" value="ACYL-COA SYNTHETASE"/>
    <property type="match status" value="1"/>
</dbReference>
<evidence type="ECO:0000313" key="4">
    <source>
        <dbReference type="EMBL" id="OXR46991.1"/>
    </source>
</evidence>
<dbReference type="GO" id="GO:0004467">
    <property type="term" value="F:long-chain fatty acid-CoA ligase activity"/>
    <property type="evidence" value="ECO:0007669"/>
    <property type="project" value="UniProtKB-EC"/>
</dbReference>